<reference evidence="1" key="2">
    <citation type="journal article" date="2015" name="Fish Shellfish Immunol.">
        <title>Early steps in the European eel (Anguilla anguilla)-Vibrio vulnificus interaction in the gills: Role of the RtxA13 toxin.</title>
        <authorList>
            <person name="Callol A."/>
            <person name="Pajuelo D."/>
            <person name="Ebbesson L."/>
            <person name="Teles M."/>
            <person name="MacKenzie S."/>
            <person name="Amaro C."/>
        </authorList>
    </citation>
    <scope>NUCLEOTIDE SEQUENCE</scope>
</reference>
<organism evidence="1">
    <name type="scientific">Anguilla anguilla</name>
    <name type="common">European freshwater eel</name>
    <name type="synonym">Muraena anguilla</name>
    <dbReference type="NCBI Taxonomy" id="7936"/>
    <lineage>
        <taxon>Eukaryota</taxon>
        <taxon>Metazoa</taxon>
        <taxon>Chordata</taxon>
        <taxon>Craniata</taxon>
        <taxon>Vertebrata</taxon>
        <taxon>Euteleostomi</taxon>
        <taxon>Actinopterygii</taxon>
        <taxon>Neopterygii</taxon>
        <taxon>Teleostei</taxon>
        <taxon>Anguilliformes</taxon>
        <taxon>Anguillidae</taxon>
        <taxon>Anguilla</taxon>
    </lineage>
</organism>
<proteinExistence type="predicted"/>
<evidence type="ECO:0000313" key="1">
    <source>
        <dbReference type="EMBL" id="JAH17790.1"/>
    </source>
</evidence>
<protein>
    <submittedName>
        <fullName evidence="1">Uncharacterized protein</fullName>
    </submittedName>
</protein>
<name>A0A0E9QNC4_ANGAN</name>
<accession>A0A0E9QNC4</accession>
<reference evidence="1" key="1">
    <citation type="submission" date="2014-11" db="EMBL/GenBank/DDBJ databases">
        <authorList>
            <person name="Amaro Gonzalez C."/>
        </authorList>
    </citation>
    <scope>NUCLEOTIDE SEQUENCE</scope>
</reference>
<dbReference type="EMBL" id="GBXM01090787">
    <property type="protein sequence ID" value="JAH17790.1"/>
    <property type="molecule type" value="Transcribed_RNA"/>
</dbReference>
<sequence length="15" mass="1519">MFWKTCCASLGGGGT</sequence>